<organism evidence="2 3">
    <name type="scientific">Heterorhabditis bacteriophora</name>
    <name type="common">Entomopathogenic nematode worm</name>
    <dbReference type="NCBI Taxonomy" id="37862"/>
    <lineage>
        <taxon>Eukaryota</taxon>
        <taxon>Metazoa</taxon>
        <taxon>Ecdysozoa</taxon>
        <taxon>Nematoda</taxon>
        <taxon>Chromadorea</taxon>
        <taxon>Rhabditida</taxon>
        <taxon>Rhabditina</taxon>
        <taxon>Rhabditomorpha</taxon>
        <taxon>Strongyloidea</taxon>
        <taxon>Heterorhabditidae</taxon>
        <taxon>Heterorhabditis</taxon>
    </lineage>
</organism>
<keyword evidence="2" id="KW-1185">Reference proteome</keyword>
<reference evidence="3" key="1">
    <citation type="submission" date="2016-11" db="UniProtKB">
        <authorList>
            <consortium name="WormBaseParasite"/>
        </authorList>
    </citation>
    <scope>IDENTIFICATION</scope>
</reference>
<name>A0A1I7XQH5_HETBA</name>
<dbReference type="Gene3D" id="3.30.420.10">
    <property type="entry name" value="Ribonuclease H-like superfamily/Ribonuclease H"/>
    <property type="match status" value="1"/>
</dbReference>
<dbReference type="WBParaSite" id="Hba_19991">
    <property type="protein sequence ID" value="Hba_19991"/>
    <property type="gene ID" value="Hba_19991"/>
</dbReference>
<dbReference type="Proteomes" id="UP000095283">
    <property type="component" value="Unplaced"/>
</dbReference>
<proteinExistence type="predicted"/>
<evidence type="ECO:0000313" key="2">
    <source>
        <dbReference type="Proteomes" id="UP000095283"/>
    </source>
</evidence>
<protein>
    <submittedName>
        <fullName evidence="3">Uncharacterized protein</fullName>
    </submittedName>
</protein>
<dbReference type="GO" id="GO:0003676">
    <property type="term" value="F:nucleic acid binding"/>
    <property type="evidence" value="ECO:0007669"/>
    <property type="project" value="InterPro"/>
</dbReference>
<dbReference type="InterPro" id="IPR036397">
    <property type="entry name" value="RNaseH_sf"/>
</dbReference>
<evidence type="ECO:0000256" key="1">
    <source>
        <dbReference type="SAM" id="MobiDB-lite"/>
    </source>
</evidence>
<evidence type="ECO:0000313" key="3">
    <source>
        <dbReference type="WBParaSite" id="Hba_19991"/>
    </source>
</evidence>
<feature type="region of interest" description="Disordered" evidence="1">
    <location>
        <begin position="1"/>
        <end position="26"/>
    </location>
</feature>
<sequence>MLVPSKENHQNGVAVPESSLESHSTPVERCRKEALEAVIKKAWAQISLQHCANLVDSRPRRCAAAITNFRYPTKY</sequence>
<accession>A0A1I7XQH5</accession>
<dbReference type="AlphaFoldDB" id="A0A1I7XQH5"/>